<dbReference type="KEGG" id="rpon:G3256_10530"/>
<evidence type="ECO:0000259" key="1">
    <source>
        <dbReference type="PROSITE" id="PS50887"/>
    </source>
</evidence>
<dbReference type="InterPro" id="IPR000160">
    <property type="entry name" value="GGDEF_dom"/>
</dbReference>
<dbReference type="Gene3D" id="3.30.450.260">
    <property type="entry name" value="Haem NO binding associated domain"/>
    <property type="match status" value="1"/>
</dbReference>
<evidence type="ECO:0000313" key="3">
    <source>
        <dbReference type="Proteomes" id="UP000503308"/>
    </source>
</evidence>
<reference evidence="2 3" key="1">
    <citation type="submission" date="2020-02" db="EMBL/GenBank/DDBJ databases">
        <title>Genome sequence of Roseobacter ponti.</title>
        <authorList>
            <person name="Hollensteiner J."/>
            <person name="Schneider D."/>
            <person name="Poehlein A."/>
            <person name="Daniel R."/>
        </authorList>
    </citation>
    <scope>NUCLEOTIDE SEQUENCE [LARGE SCALE GENOMIC DNA]</scope>
    <source>
        <strain evidence="2 3">DSM 106830</strain>
    </source>
</reference>
<dbReference type="GO" id="GO:0003824">
    <property type="term" value="F:catalytic activity"/>
    <property type="evidence" value="ECO:0007669"/>
    <property type="project" value="UniProtKB-ARBA"/>
</dbReference>
<name>A0A858SW39_9RHOB</name>
<dbReference type="SUPFAM" id="SSF55073">
    <property type="entry name" value="Nucleotide cyclase"/>
    <property type="match status" value="1"/>
</dbReference>
<dbReference type="Proteomes" id="UP000503308">
    <property type="component" value="Chromosome"/>
</dbReference>
<keyword evidence="3" id="KW-1185">Reference proteome</keyword>
<dbReference type="CDD" id="cd01949">
    <property type="entry name" value="GGDEF"/>
    <property type="match status" value="1"/>
</dbReference>
<feature type="domain" description="GGDEF" evidence="1">
    <location>
        <begin position="181"/>
        <end position="315"/>
    </location>
</feature>
<dbReference type="AlphaFoldDB" id="A0A858SW39"/>
<dbReference type="InterPro" id="IPR029787">
    <property type="entry name" value="Nucleotide_cyclase"/>
</dbReference>
<dbReference type="EMBL" id="CP048788">
    <property type="protein sequence ID" value="QJF53189.1"/>
    <property type="molecule type" value="Genomic_DNA"/>
</dbReference>
<sequence>MLDVLCPMHVVVGPDGRIVHAGPTARKFWQEGDLRGREFTEVFDIRRPRPVADGSELATLAGAKLHIRLRVPPHRELKGVAVAGPLPEHMTVNLSFGISVVDAIQDYDLTAADFAATDLTIEMLYLIEAKSAAMEASHQLNRRLQTAREAAEEQAVTDPLTGLNNRRAMDAVLAQYISAGRSFALMQIDLDFFKAVNDTFGHAAGDHVLLEVARIMIDETRSTDTVARVGGDEFIVLLDGDLDRDTIEQIAHRIISRMTRPIPFEGAICRISASIGSVQSTDYIRPTADQLLKDADEALYHSKRTGRERHTFFAGLAPGRQSAQI</sequence>
<gene>
    <name evidence="2" type="ORF">G3256_10530</name>
</gene>
<protein>
    <submittedName>
        <fullName evidence="2">Diguanylate cyclase</fullName>
    </submittedName>
</protein>
<dbReference type="PANTHER" id="PTHR46663:SF2">
    <property type="entry name" value="GGDEF DOMAIN-CONTAINING PROTEIN"/>
    <property type="match status" value="1"/>
</dbReference>
<dbReference type="InterPro" id="IPR052163">
    <property type="entry name" value="DGC-Regulatory_Protein"/>
</dbReference>
<dbReference type="PROSITE" id="PS50887">
    <property type="entry name" value="GGDEF"/>
    <property type="match status" value="1"/>
</dbReference>
<dbReference type="Pfam" id="PF00990">
    <property type="entry name" value="GGDEF"/>
    <property type="match status" value="1"/>
</dbReference>
<dbReference type="NCBIfam" id="TIGR00254">
    <property type="entry name" value="GGDEF"/>
    <property type="match status" value="1"/>
</dbReference>
<accession>A0A858SW39</accession>
<proteinExistence type="predicted"/>
<dbReference type="SMART" id="SM00267">
    <property type="entry name" value="GGDEF"/>
    <property type="match status" value="1"/>
</dbReference>
<dbReference type="InterPro" id="IPR043128">
    <property type="entry name" value="Rev_trsase/Diguanyl_cyclase"/>
</dbReference>
<dbReference type="FunFam" id="3.30.70.270:FF:000001">
    <property type="entry name" value="Diguanylate cyclase domain protein"/>
    <property type="match status" value="1"/>
</dbReference>
<evidence type="ECO:0000313" key="2">
    <source>
        <dbReference type="EMBL" id="QJF53189.1"/>
    </source>
</evidence>
<dbReference type="InterPro" id="IPR042463">
    <property type="entry name" value="HNOB_dom_associated_sf"/>
</dbReference>
<organism evidence="2 3">
    <name type="scientific">Roseobacter ponti</name>
    <dbReference type="NCBI Taxonomy" id="1891787"/>
    <lineage>
        <taxon>Bacteria</taxon>
        <taxon>Pseudomonadati</taxon>
        <taxon>Pseudomonadota</taxon>
        <taxon>Alphaproteobacteria</taxon>
        <taxon>Rhodobacterales</taxon>
        <taxon>Roseobacteraceae</taxon>
        <taxon>Roseobacter</taxon>
    </lineage>
</organism>
<dbReference type="PANTHER" id="PTHR46663">
    <property type="entry name" value="DIGUANYLATE CYCLASE DGCT-RELATED"/>
    <property type="match status" value="1"/>
</dbReference>
<dbReference type="Gene3D" id="3.30.70.270">
    <property type="match status" value="1"/>
</dbReference>